<keyword evidence="1" id="KW-0175">Coiled coil</keyword>
<dbReference type="Pfam" id="PF20155">
    <property type="entry name" value="TMP_3"/>
    <property type="match status" value="1"/>
</dbReference>
<feature type="domain" description="Transglycosylase SLT" evidence="2">
    <location>
        <begin position="708"/>
        <end position="805"/>
    </location>
</feature>
<proteinExistence type="predicted"/>
<dbReference type="eggNOG" id="COG1196">
    <property type="taxonomic scope" value="Bacteria"/>
</dbReference>
<gene>
    <name evidence="4" type="ORF">F964_00528</name>
</gene>
<dbReference type="SUPFAM" id="SSF53955">
    <property type="entry name" value="Lysozyme-like"/>
    <property type="match status" value="1"/>
</dbReference>
<dbReference type="Pfam" id="PF01464">
    <property type="entry name" value="SLT"/>
    <property type="match status" value="1"/>
</dbReference>
<dbReference type="eggNOG" id="COG5281">
    <property type="taxonomic scope" value="Bacteria"/>
</dbReference>
<evidence type="ECO:0000256" key="1">
    <source>
        <dbReference type="SAM" id="Coils"/>
    </source>
</evidence>
<accession>N8YGH7</accession>
<dbReference type="eggNOG" id="COG0741">
    <property type="taxonomic scope" value="Bacteria"/>
</dbReference>
<protein>
    <submittedName>
        <fullName evidence="4">Uncharacterized protein</fullName>
    </submittedName>
</protein>
<dbReference type="RefSeq" id="WP_004817426.1">
    <property type="nucleotide sequence ID" value="NZ_KB849455.1"/>
</dbReference>
<sequence>MATKLGSLTLDLICRTGNFTQGMRDASNSASRELRRIEQSTNGATNAIKGMAVAALGAFSIHQVIAYTDSYTNLQNRLKLVTNSQQELNTATKDTFAIAQATAQSWGSVAQVYQRFAENSSRLGITMQQTASLTDTVSKAISISGASASSAEAALMQFGQALASGVLRGEEFNSIAEQAPALLKAIATGLGVNIGELRKMAGEGQLTGDVVIKALNKAKTSVDDLFSKTDFTIAQSFTQLNDSVTKFVGEAGSGSGAAKTLASSIKLVADNIDTIANAATLGGVAFLTKAVIGQTIAMRESVAASMQRRLADTAALESQVRLSAIEVQRMRQVTALAMTEINLARQEFNSATTRSARAAATIRLTQAEVAHNIALNQSTVAIGANTAAQNALNSSRLLGTRALALVGGPIGALTLGVTALAAGYMYMESQAAKANQKLSEQADVANKTKEELLALEGAQKKGAIVDLNATFDSQNKSLYALTFQFKTYMRMIEDANKGNLEVARISDLVHAGKISEIDALSRLNKMNVITPEQFKQGDSYINSLEKTRNEAHNSASALKVFGINVELMGNKSSNAALKVKEISKEAITTSEKVKALDGAIQKFISNSLSSSMQNEERLKLYNKGLTKEAADLLLNARDAAGITGTNQQLPMGALVLLGRELITTNEIKKVEDERNKSEKDRTKELEKQQNVLRLSSQILSNASKYNFGAIETKNGLPAGTLSAIHAIETGNTGLTNQVNKETGATGGFQFLAGTAKQYGVNDRKDLAQSAEGAGKYMGYLLKLFKGDLEKAVRAYHAGEGNVQRGTNIGKYNNDYWTKFQGFVAGKSGFTGSSKDFTDSLKTQTEYLQKTIQEIDQLRAQYSDADLVRNQKRITEISEAERLGQTQLVSKINERYSNEARLAELQFEEQIKGFSWAEDEKLKHQAEINKTQIALSNELNDIQKQLAKESIDDQLAYELQQYRKTQLQKQFDQINSYKSIQSQIKGLSGSVDDIFAKATMSPQEYAIWALKNNRDNAKLDLREQRVSTEQNIAISDGFSNEDDRYAALVKAHKNYREGIHALDVQYDQQSKDLAQSQYESQLSMWGNLLGQAQNTWSQITQSVKDANGEQSTAFKAAFLMQQTFAIGSALVATHLAAIQAMAAPDMVLFGQKIVASEAIMAMGYANVALIAGQTIAGMAHNGIDNIPSEGTWLLDGGERVLNPQQNKDLTRYLNEARSNQNSQPQTVENVVKVIMVKDEEEAKEHLYSKDGEKAWLYHFNRNKSKVR</sequence>
<dbReference type="NCBIfam" id="TIGR02675">
    <property type="entry name" value="tape_meas_nterm"/>
    <property type="match status" value="1"/>
</dbReference>
<reference evidence="4 5" key="1">
    <citation type="submission" date="2013-02" db="EMBL/GenBank/DDBJ databases">
        <title>The Genome Sequence of Acinetobacter guillouiae NIPH 991.</title>
        <authorList>
            <consortium name="The Broad Institute Genome Sequencing Platform"/>
            <consortium name="The Broad Institute Genome Sequencing Center for Infectious Disease"/>
            <person name="Cerqueira G."/>
            <person name="Feldgarden M."/>
            <person name="Courvalin P."/>
            <person name="Perichon B."/>
            <person name="Grillot-Courvalin C."/>
            <person name="Clermont D."/>
            <person name="Rocha E."/>
            <person name="Yoon E.-J."/>
            <person name="Nemec A."/>
            <person name="Walker B."/>
            <person name="Young S.K."/>
            <person name="Zeng Q."/>
            <person name="Gargeya S."/>
            <person name="Fitzgerald M."/>
            <person name="Haas B."/>
            <person name="Abouelleil A."/>
            <person name="Alvarado L."/>
            <person name="Arachchi H.M."/>
            <person name="Berlin A.M."/>
            <person name="Chapman S.B."/>
            <person name="Dewar J."/>
            <person name="Goldberg J."/>
            <person name="Griggs A."/>
            <person name="Gujja S."/>
            <person name="Hansen M."/>
            <person name="Howarth C."/>
            <person name="Imamovic A."/>
            <person name="Larimer J."/>
            <person name="McCowan C."/>
            <person name="Murphy C."/>
            <person name="Neiman D."/>
            <person name="Pearson M."/>
            <person name="Priest M."/>
            <person name="Roberts A."/>
            <person name="Saif S."/>
            <person name="Shea T."/>
            <person name="Sisk P."/>
            <person name="Sykes S."/>
            <person name="Wortman J."/>
            <person name="Nusbaum C."/>
            <person name="Birren B."/>
        </authorList>
    </citation>
    <scope>NUCLEOTIDE SEQUENCE [LARGE SCALE GENOMIC DNA]</scope>
    <source>
        <strain evidence="4 5">NIPH 991</strain>
    </source>
</reference>
<feature type="domain" description="Tape measure protein N-terminal" evidence="3">
    <location>
        <begin position="63"/>
        <end position="251"/>
    </location>
</feature>
<dbReference type="InterPro" id="IPR013491">
    <property type="entry name" value="Tape_meas_N"/>
</dbReference>
<dbReference type="Gene3D" id="1.10.530.10">
    <property type="match status" value="1"/>
</dbReference>
<dbReference type="InterPro" id="IPR023346">
    <property type="entry name" value="Lysozyme-like_dom_sf"/>
</dbReference>
<dbReference type="Proteomes" id="UP000013148">
    <property type="component" value="Unassembled WGS sequence"/>
</dbReference>
<evidence type="ECO:0000259" key="3">
    <source>
        <dbReference type="Pfam" id="PF20155"/>
    </source>
</evidence>
<evidence type="ECO:0000313" key="5">
    <source>
        <dbReference type="Proteomes" id="UP000013148"/>
    </source>
</evidence>
<dbReference type="HOGENOM" id="CLU_003118_0_0_6"/>
<dbReference type="EMBL" id="APPJ01000004">
    <property type="protein sequence ID" value="ENV18728.1"/>
    <property type="molecule type" value="Genomic_DNA"/>
</dbReference>
<name>N8YGH7_ACIGI</name>
<dbReference type="InterPro" id="IPR008258">
    <property type="entry name" value="Transglycosylase_SLT_dom_1"/>
</dbReference>
<organism evidence="4 5">
    <name type="scientific">Acinetobacter guillouiae NIPH 991</name>
    <dbReference type="NCBI Taxonomy" id="1217656"/>
    <lineage>
        <taxon>Bacteria</taxon>
        <taxon>Pseudomonadati</taxon>
        <taxon>Pseudomonadota</taxon>
        <taxon>Gammaproteobacteria</taxon>
        <taxon>Moraxellales</taxon>
        <taxon>Moraxellaceae</taxon>
        <taxon>Acinetobacter</taxon>
    </lineage>
</organism>
<dbReference type="PATRIC" id="fig|1217656.3.peg.515"/>
<feature type="coiled-coil region" evidence="1">
    <location>
        <begin position="840"/>
        <end position="867"/>
    </location>
</feature>
<keyword evidence="5" id="KW-1185">Reference proteome</keyword>
<evidence type="ECO:0000313" key="4">
    <source>
        <dbReference type="EMBL" id="ENV18728.1"/>
    </source>
</evidence>
<comment type="caution">
    <text evidence="4">The sequence shown here is derived from an EMBL/GenBank/DDBJ whole genome shotgun (WGS) entry which is preliminary data.</text>
</comment>
<dbReference type="AlphaFoldDB" id="N8YGH7"/>
<evidence type="ECO:0000259" key="2">
    <source>
        <dbReference type="Pfam" id="PF01464"/>
    </source>
</evidence>